<sequence length="191" mass="20552">MKQITVSIRSAETSDAIGLARVQIETWRDAYVGILPDESLIELDEMRAAVRWTRLVAGLEEPELLSVAEVDGDVVGFCHGGNGRRAVSAGLDSGDRMAEVYALYVDPNYQGLGLGRALLGHVAQGLESDGFEALTILTLEANRHGRRFYEALGGLAGDPVPSVVSGTPIDQTPYVWSDISVLVRRIETAQG</sequence>
<dbReference type="EMBL" id="FNBW01000005">
    <property type="protein sequence ID" value="SDF67738.1"/>
    <property type="molecule type" value="Genomic_DNA"/>
</dbReference>
<accession>A0A8G2BIR1</accession>
<dbReference type="InterPro" id="IPR016181">
    <property type="entry name" value="Acyl_CoA_acyltransferase"/>
</dbReference>
<dbReference type="InterPro" id="IPR050832">
    <property type="entry name" value="Bact_Acetyltransf"/>
</dbReference>
<reference evidence="4 5" key="1">
    <citation type="submission" date="2016-10" db="EMBL/GenBank/DDBJ databases">
        <authorList>
            <person name="Varghese N."/>
            <person name="Submissions S."/>
        </authorList>
    </citation>
    <scope>NUCLEOTIDE SEQUENCE [LARGE SCALE GENOMIC DNA]</scope>
    <source>
        <strain evidence="4 5">DSM 18839</strain>
    </source>
</reference>
<gene>
    <name evidence="4" type="ORF">SAMN05660686_02026</name>
</gene>
<evidence type="ECO:0000313" key="4">
    <source>
        <dbReference type="EMBL" id="SDF67738.1"/>
    </source>
</evidence>
<dbReference type="PANTHER" id="PTHR43877">
    <property type="entry name" value="AMINOALKYLPHOSPHONATE N-ACETYLTRANSFERASE-RELATED-RELATED"/>
    <property type="match status" value="1"/>
</dbReference>
<comment type="caution">
    <text evidence="4">The sequence shown here is derived from an EMBL/GenBank/DDBJ whole genome shotgun (WGS) entry which is preliminary data.</text>
</comment>
<dbReference type="PROSITE" id="PS51186">
    <property type="entry name" value="GNAT"/>
    <property type="match status" value="1"/>
</dbReference>
<proteinExistence type="predicted"/>
<feature type="domain" description="N-acetyltransferase" evidence="3">
    <location>
        <begin position="6"/>
        <end position="179"/>
    </location>
</feature>
<dbReference type="RefSeq" id="WP_051243452.1">
    <property type="nucleotide sequence ID" value="NZ_FNBW01000005.1"/>
</dbReference>
<organism evidence="4 5">
    <name type="scientific">Thalassobaculum litoreum DSM 18839</name>
    <dbReference type="NCBI Taxonomy" id="1123362"/>
    <lineage>
        <taxon>Bacteria</taxon>
        <taxon>Pseudomonadati</taxon>
        <taxon>Pseudomonadota</taxon>
        <taxon>Alphaproteobacteria</taxon>
        <taxon>Rhodospirillales</taxon>
        <taxon>Thalassobaculaceae</taxon>
        <taxon>Thalassobaculum</taxon>
    </lineage>
</organism>
<keyword evidence="2" id="KW-0012">Acyltransferase</keyword>
<dbReference type="GO" id="GO:0005840">
    <property type="term" value="C:ribosome"/>
    <property type="evidence" value="ECO:0007669"/>
    <property type="project" value="UniProtKB-KW"/>
</dbReference>
<dbReference type="Gene3D" id="3.40.630.30">
    <property type="match status" value="1"/>
</dbReference>
<protein>
    <submittedName>
        <fullName evidence="4">Ribosomal protein S18 acetylase RimI</fullName>
    </submittedName>
</protein>
<evidence type="ECO:0000256" key="1">
    <source>
        <dbReference type="ARBA" id="ARBA00022679"/>
    </source>
</evidence>
<dbReference type="Proteomes" id="UP000198615">
    <property type="component" value="Unassembled WGS sequence"/>
</dbReference>
<dbReference type="Pfam" id="PF00583">
    <property type="entry name" value="Acetyltransf_1"/>
    <property type="match status" value="1"/>
</dbReference>
<dbReference type="GO" id="GO:0016747">
    <property type="term" value="F:acyltransferase activity, transferring groups other than amino-acyl groups"/>
    <property type="evidence" value="ECO:0007669"/>
    <property type="project" value="InterPro"/>
</dbReference>
<dbReference type="OrthoDB" id="9799154at2"/>
<dbReference type="InterPro" id="IPR000182">
    <property type="entry name" value="GNAT_dom"/>
</dbReference>
<evidence type="ECO:0000256" key="2">
    <source>
        <dbReference type="ARBA" id="ARBA00023315"/>
    </source>
</evidence>
<dbReference type="SUPFAM" id="SSF55729">
    <property type="entry name" value="Acyl-CoA N-acyltransferases (Nat)"/>
    <property type="match status" value="1"/>
</dbReference>
<keyword evidence="1" id="KW-0808">Transferase</keyword>
<dbReference type="AlphaFoldDB" id="A0A8G2BIR1"/>
<evidence type="ECO:0000313" key="5">
    <source>
        <dbReference type="Proteomes" id="UP000198615"/>
    </source>
</evidence>
<keyword evidence="5" id="KW-1185">Reference proteome</keyword>
<evidence type="ECO:0000259" key="3">
    <source>
        <dbReference type="PROSITE" id="PS51186"/>
    </source>
</evidence>
<name>A0A8G2BIR1_9PROT</name>
<keyword evidence="4" id="KW-0689">Ribosomal protein</keyword>
<keyword evidence="4" id="KW-0687">Ribonucleoprotein</keyword>